<dbReference type="RefSeq" id="WP_207904435.1">
    <property type="nucleotide sequence ID" value="NZ_SLXU01000017.1"/>
</dbReference>
<accession>A0A4V2SVJ6</accession>
<protein>
    <recommendedName>
        <fullName evidence="2">ATP-grasp domain-containing protein</fullName>
    </recommendedName>
</protein>
<evidence type="ECO:0000313" key="3">
    <source>
        <dbReference type="EMBL" id="TCP58776.1"/>
    </source>
</evidence>
<evidence type="ECO:0000256" key="1">
    <source>
        <dbReference type="PROSITE-ProRule" id="PRU00409"/>
    </source>
</evidence>
<dbReference type="GO" id="GO:0046872">
    <property type="term" value="F:metal ion binding"/>
    <property type="evidence" value="ECO:0007669"/>
    <property type="project" value="InterPro"/>
</dbReference>
<keyword evidence="4" id="KW-1185">Reference proteome</keyword>
<dbReference type="Proteomes" id="UP000295050">
    <property type="component" value="Unassembled WGS sequence"/>
</dbReference>
<name>A0A4V2SVJ6_9RHOB</name>
<sequence>MKIAIHDSPNGFHPRWRAYCQEHAIPFKSVNCHASDIIAQLADCDGLMWHHSQGNPRDLIAAKAVLSALEHAGVPVFPDWRTGWHFDDKVAQKYLFEAINAPLVPSWVFLDRQSALDWVEKIDFPKVFKLRGGAGSANVRLVRNREEARRLVRQAFGRGFPNYDAWGSLKERWRRVRLGKASPVEVAKGVARLVHPPAFARVLGRERGYAYFQEFMPDNPSDTRIIVINGKAFGLKRFVREGDFRASGSGDFAYGRDEFDERCVRIAFDVTDRLGASCAAYDFVFDAAKIPLLVEISYGFVKEVYDPCSGYWTPDLTWHPGAFNPQGWMVEALLEQIEHRRGDLRSSAVSASSMQPTPSSS</sequence>
<dbReference type="PANTHER" id="PTHR21621:SF0">
    <property type="entry name" value="BETA-CITRYLGLUTAMATE SYNTHASE B-RELATED"/>
    <property type="match status" value="1"/>
</dbReference>
<dbReference type="SUPFAM" id="SSF56059">
    <property type="entry name" value="Glutathione synthetase ATP-binding domain-like"/>
    <property type="match status" value="1"/>
</dbReference>
<dbReference type="EMBL" id="SLXU01000017">
    <property type="protein sequence ID" value="TCP58776.1"/>
    <property type="molecule type" value="Genomic_DNA"/>
</dbReference>
<reference evidence="3 4" key="1">
    <citation type="submission" date="2019-03" db="EMBL/GenBank/DDBJ databases">
        <title>Genomic Encyclopedia of Type Strains, Phase IV (KMG-IV): sequencing the most valuable type-strain genomes for metagenomic binning, comparative biology and taxonomic classification.</title>
        <authorList>
            <person name="Goeker M."/>
        </authorList>
    </citation>
    <scope>NUCLEOTIDE SEQUENCE [LARGE SCALE GENOMIC DNA]</scope>
    <source>
        <strain evidence="3 4">DSM 24766</strain>
    </source>
</reference>
<evidence type="ECO:0000313" key="4">
    <source>
        <dbReference type="Proteomes" id="UP000295050"/>
    </source>
</evidence>
<dbReference type="InterPro" id="IPR013815">
    <property type="entry name" value="ATP_grasp_subdomain_1"/>
</dbReference>
<gene>
    <name evidence="3" type="ORF">EV663_11742</name>
</gene>
<feature type="domain" description="ATP-grasp" evidence="2">
    <location>
        <begin position="93"/>
        <end position="147"/>
    </location>
</feature>
<dbReference type="GO" id="GO:0005737">
    <property type="term" value="C:cytoplasm"/>
    <property type="evidence" value="ECO:0007669"/>
    <property type="project" value="TreeGrafter"/>
</dbReference>
<dbReference type="Gene3D" id="3.30.470.20">
    <property type="entry name" value="ATP-grasp fold, B domain"/>
    <property type="match status" value="1"/>
</dbReference>
<organism evidence="3 4">
    <name type="scientific">Rhodovulum bhavnagarense</name>
    <dbReference type="NCBI Taxonomy" id="992286"/>
    <lineage>
        <taxon>Bacteria</taxon>
        <taxon>Pseudomonadati</taxon>
        <taxon>Pseudomonadota</taxon>
        <taxon>Alphaproteobacteria</taxon>
        <taxon>Rhodobacterales</taxon>
        <taxon>Paracoccaceae</taxon>
        <taxon>Rhodovulum</taxon>
    </lineage>
</organism>
<dbReference type="PROSITE" id="PS50975">
    <property type="entry name" value="ATP_GRASP"/>
    <property type="match status" value="1"/>
</dbReference>
<dbReference type="GO" id="GO:0005524">
    <property type="term" value="F:ATP binding"/>
    <property type="evidence" value="ECO:0007669"/>
    <property type="project" value="UniProtKB-UniRule"/>
</dbReference>
<proteinExistence type="predicted"/>
<dbReference type="GO" id="GO:0016879">
    <property type="term" value="F:ligase activity, forming carbon-nitrogen bonds"/>
    <property type="evidence" value="ECO:0007669"/>
    <property type="project" value="TreeGrafter"/>
</dbReference>
<keyword evidence="1" id="KW-0067">ATP-binding</keyword>
<dbReference type="PANTHER" id="PTHR21621">
    <property type="entry name" value="RIBOSOMAL PROTEIN S6 MODIFICATION PROTEIN"/>
    <property type="match status" value="1"/>
</dbReference>
<dbReference type="AlphaFoldDB" id="A0A4V2SVJ6"/>
<dbReference type="Gene3D" id="3.30.1490.20">
    <property type="entry name" value="ATP-grasp fold, A domain"/>
    <property type="match status" value="1"/>
</dbReference>
<keyword evidence="1" id="KW-0547">Nucleotide-binding</keyword>
<dbReference type="InterPro" id="IPR011761">
    <property type="entry name" value="ATP-grasp"/>
</dbReference>
<evidence type="ECO:0000259" key="2">
    <source>
        <dbReference type="PROSITE" id="PS50975"/>
    </source>
</evidence>
<comment type="caution">
    <text evidence="3">The sequence shown here is derived from an EMBL/GenBank/DDBJ whole genome shotgun (WGS) entry which is preliminary data.</text>
</comment>